<dbReference type="RefSeq" id="WP_252282392.1">
    <property type="nucleotide sequence ID" value="NZ_CP085720.1"/>
</dbReference>
<protein>
    <submittedName>
        <fullName evidence="1">Tellurium resistance protein TerA</fullName>
    </submittedName>
</protein>
<proteinExistence type="predicted"/>
<dbReference type="AlphaFoldDB" id="A0A3Q9RNA5"/>
<sequence length="69" mass="7715">MMTLDQQNGPDIVVQLDAHQNGRGMCTIALLKSANGQTMSVKKVVEYFNGHTEMDRAFNWGVRWTTGSK</sequence>
<name>A0A3Q9RNA5_9BACI</name>
<organism evidence="1 2">
    <name type="scientific">Peribacillus asahii</name>
    <dbReference type="NCBI Taxonomy" id="228899"/>
    <lineage>
        <taxon>Bacteria</taxon>
        <taxon>Bacillati</taxon>
        <taxon>Bacillota</taxon>
        <taxon>Bacilli</taxon>
        <taxon>Bacillales</taxon>
        <taxon>Bacillaceae</taxon>
        <taxon>Peribacillus</taxon>
    </lineage>
</organism>
<accession>A0A3Q9RNA5</accession>
<evidence type="ECO:0000313" key="2">
    <source>
        <dbReference type="Proteomes" id="UP000283095"/>
    </source>
</evidence>
<dbReference type="Proteomes" id="UP000283095">
    <property type="component" value="Chromosome"/>
</dbReference>
<dbReference type="KEGG" id="pasa:BAOM_2530"/>
<reference evidence="1 2" key="1">
    <citation type="submission" date="2018-01" db="EMBL/GenBank/DDBJ databases">
        <title>Bacillus asahii Genome sequencing and assembly.</title>
        <authorList>
            <person name="Jiang H."/>
            <person name="Feng Y."/>
            <person name="Zhao F."/>
            <person name="Lin X."/>
        </authorList>
    </citation>
    <scope>NUCLEOTIDE SEQUENCE [LARGE SCALE GENOMIC DNA]</scope>
    <source>
        <strain evidence="1 2">OM18</strain>
    </source>
</reference>
<dbReference type="EMBL" id="CP026095">
    <property type="protein sequence ID" value="AZV43139.1"/>
    <property type="molecule type" value="Genomic_DNA"/>
</dbReference>
<gene>
    <name evidence="1" type="primary">terA</name>
    <name evidence="1" type="ORF">BAOM_2530</name>
</gene>
<evidence type="ECO:0000313" key="1">
    <source>
        <dbReference type="EMBL" id="AZV43139.1"/>
    </source>
</evidence>